<dbReference type="Gene3D" id="3.40.50.2000">
    <property type="entry name" value="Glycogen Phosphorylase B"/>
    <property type="match status" value="2"/>
</dbReference>
<dbReference type="PANTHER" id="PTHR46401">
    <property type="entry name" value="GLYCOSYLTRANSFERASE WBBK-RELATED"/>
    <property type="match status" value="1"/>
</dbReference>
<keyword evidence="1" id="KW-0808">Transferase</keyword>
<feature type="domain" description="Glycosyl transferase family 1" evidence="2">
    <location>
        <begin position="191"/>
        <end position="345"/>
    </location>
</feature>
<dbReference type="RefSeq" id="WP_200586618.1">
    <property type="nucleotide sequence ID" value="NZ_JAEHFY010000016.1"/>
</dbReference>
<dbReference type="Pfam" id="PF13439">
    <property type="entry name" value="Glyco_transf_4"/>
    <property type="match status" value="1"/>
</dbReference>
<dbReference type="Proteomes" id="UP000660024">
    <property type="component" value="Unassembled WGS sequence"/>
</dbReference>
<organism evidence="4 5">
    <name type="scientific">Pedobacter segetis</name>
    <dbReference type="NCBI Taxonomy" id="2793069"/>
    <lineage>
        <taxon>Bacteria</taxon>
        <taxon>Pseudomonadati</taxon>
        <taxon>Bacteroidota</taxon>
        <taxon>Sphingobacteriia</taxon>
        <taxon>Sphingobacteriales</taxon>
        <taxon>Sphingobacteriaceae</taxon>
        <taxon>Pedobacter</taxon>
    </lineage>
</organism>
<sequence length="366" mass="42604">MPKIFFDHQKFTTQKFGGISRYFANIIHTIKQEPDFGYSLGVANSNNYYIKEEKQFLNNAFADFLLQSEYGFRKFKLNELYCKYLLKQNNFDVFHPTYYEPYFIKDLKKPMVTTIHDMTHERLPQYFWVKDPLTQYKRINANRADKIIAISNTTKNDLLTYLPVDESKIEVIYHGIDLETPLVFEEIIGLPKNYLLFIGDRGGYKNFYLLLDAFAEISKKNPDIELVLAGGGNLEGVDIETINRLKLNDRVKHFNVSDGQLNYLYQNALIFIYPSLYEGFGLPILEAFKAKCPVLLSQTDCFEEIAQNSTAFFSPYSLDDLIFQIDKLINDSKLREELVKKGEKRLADFPLQKSMDKTLALYKTLA</sequence>
<evidence type="ECO:0000259" key="3">
    <source>
        <dbReference type="Pfam" id="PF13439"/>
    </source>
</evidence>
<feature type="domain" description="Glycosyltransferase subfamily 4-like N-terminal" evidence="3">
    <location>
        <begin position="63"/>
        <end position="179"/>
    </location>
</feature>
<dbReference type="Pfam" id="PF00534">
    <property type="entry name" value="Glycos_transf_1"/>
    <property type="match status" value="1"/>
</dbReference>
<evidence type="ECO:0000313" key="4">
    <source>
        <dbReference type="EMBL" id="MBK0383664.1"/>
    </source>
</evidence>
<dbReference type="InterPro" id="IPR001296">
    <property type="entry name" value="Glyco_trans_1"/>
</dbReference>
<protein>
    <submittedName>
        <fullName evidence="4">Glycosyltransferase family 4 protein</fullName>
    </submittedName>
</protein>
<comment type="caution">
    <text evidence="4">The sequence shown here is derived from an EMBL/GenBank/DDBJ whole genome shotgun (WGS) entry which is preliminary data.</text>
</comment>
<dbReference type="SUPFAM" id="SSF53756">
    <property type="entry name" value="UDP-Glycosyltransferase/glycogen phosphorylase"/>
    <property type="match status" value="1"/>
</dbReference>
<dbReference type="InterPro" id="IPR028098">
    <property type="entry name" value="Glyco_trans_4-like_N"/>
</dbReference>
<dbReference type="EMBL" id="JAEHFY010000016">
    <property type="protein sequence ID" value="MBK0383664.1"/>
    <property type="molecule type" value="Genomic_DNA"/>
</dbReference>
<gene>
    <name evidence="4" type="ORF">I5M32_11910</name>
</gene>
<dbReference type="PANTHER" id="PTHR46401:SF2">
    <property type="entry name" value="GLYCOSYLTRANSFERASE WBBK-RELATED"/>
    <property type="match status" value="1"/>
</dbReference>
<keyword evidence="5" id="KW-1185">Reference proteome</keyword>
<evidence type="ECO:0000256" key="1">
    <source>
        <dbReference type="ARBA" id="ARBA00022679"/>
    </source>
</evidence>
<proteinExistence type="predicted"/>
<evidence type="ECO:0000259" key="2">
    <source>
        <dbReference type="Pfam" id="PF00534"/>
    </source>
</evidence>
<name>A0ABS1BN89_9SPHI</name>
<evidence type="ECO:0000313" key="5">
    <source>
        <dbReference type="Proteomes" id="UP000660024"/>
    </source>
</evidence>
<reference evidence="4 5" key="1">
    <citation type="submission" date="2020-12" db="EMBL/GenBank/DDBJ databases">
        <title>Bacterial novel species Pedobacter sp. SD-b isolated from soil.</title>
        <authorList>
            <person name="Jung H.-Y."/>
        </authorList>
    </citation>
    <scope>NUCLEOTIDE SEQUENCE [LARGE SCALE GENOMIC DNA]</scope>
    <source>
        <strain evidence="4 5">SD-b</strain>
    </source>
</reference>
<dbReference type="CDD" id="cd03809">
    <property type="entry name" value="GT4_MtfB-like"/>
    <property type="match status" value="1"/>
</dbReference>
<accession>A0ABS1BN89</accession>